<keyword evidence="1" id="KW-0732">Signal</keyword>
<accession>A0A212JDG1</accession>
<dbReference type="RefSeq" id="WP_296948359.1">
    <property type="nucleotide sequence ID" value="NZ_LT599021.1"/>
</dbReference>
<evidence type="ECO:0000313" key="2">
    <source>
        <dbReference type="EMBL" id="SBV97466.1"/>
    </source>
</evidence>
<evidence type="ECO:0000256" key="1">
    <source>
        <dbReference type="SAM" id="SignalP"/>
    </source>
</evidence>
<sequence length="254" mass="28617">MKNLVFILLLLVSVTSYSQTEIPKDSFPPLKKGSFKFDERLENYLNLDVSGNNKSSASKYDLYKPLEKGDDATIDLILPPLDVYLGPPVESNTITRYPFANDYSYYSGMNLDNEAWLSSSSIQNTYPSIGAVRSVSMYFNYQPTDWLVISAGPYASKYALYGGNYNDVGAGGNMKFILSDRIRINARGQYSVRGKHNGVEGPMMGMYPQTYYGGTLEFKITEKFGIEGGVIRELNPFNGKWVNRPYFAPVFYKK</sequence>
<gene>
    <name evidence="2" type="ORF">KL86DYS2_11277</name>
</gene>
<proteinExistence type="predicted"/>
<feature type="signal peptide" evidence="1">
    <location>
        <begin position="1"/>
        <end position="18"/>
    </location>
</feature>
<dbReference type="EMBL" id="FLUL01000001">
    <property type="protein sequence ID" value="SBV97466.1"/>
    <property type="molecule type" value="Genomic_DNA"/>
</dbReference>
<dbReference type="AlphaFoldDB" id="A0A212JDG1"/>
<name>A0A212JDG1_9BACT</name>
<reference evidence="2" key="1">
    <citation type="submission" date="2016-04" db="EMBL/GenBank/DDBJ databases">
        <authorList>
            <person name="Evans L.H."/>
            <person name="Alamgir A."/>
            <person name="Owens N."/>
            <person name="Weber N.D."/>
            <person name="Virtaneva K."/>
            <person name="Barbian K."/>
            <person name="Babar A."/>
            <person name="Rosenke K."/>
        </authorList>
    </citation>
    <scope>NUCLEOTIDE SEQUENCE</scope>
    <source>
        <strain evidence="2">86-2</strain>
    </source>
</reference>
<feature type="chain" id="PRO_5013301603" evidence="1">
    <location>
        <begin position="19"/>
        <end position="254"/>
    </location>
</feature>
<organism evidence="2">
    <name type="scientific">uncultured Dysgonomonas sp</name>
    <dbReference type="NCBI Taxonomy" id="206096"/>
    <lineage>
        <taxon>Bacteria</taxon>
        <taxon>Pseudomonadati</taxon>
        <taxon>Bacteroidota</taxon>
        <taxon>Bacteroidia</taxon>
        <taxon>Bacteroidales</taxon>
        <taxon>Dysgonomonadaceae</taxon>
        <taxon>Dysgonomonas</taxon>
        <taxon>environmental samples</taxon>
    </lineage>
</organism>
<protein>
    <submittedName>
        <fullName evidence="2">Uncharacterized protein</fullName>
    </submittedName>
</protein>